<dbReference type="GO" id="GO:0006508">
    <property type="term" value="P:proteolysis"/>
    <property type="evidence" value="ECO:0007669"/>
    <property type="project" value="InterPro"/>
</dbReference>
<feature type="domain" description="Peptidase S1" evidence="1">
    <location>
        <begin position="122"/>
        <end position="174"/>
    </location>
</feature>
<proteinExistence type="predicted"/>
<dbReference type="SUPFAM" id="SSF50494">
    <property type="entry name" value="Trypsin-like serine proteases"/>
    <property type="match status" value="1"/>
</dbReference>
<dbReference type="WBParaSite" id="nRc.2.0.1.t39491-RA">
    <property type="protein sequence ID" value="nRc.2.0.1.t39491-RA"/>
    <property type="gene ID" value="nRc.2.0.1.g39491"/>
</dbReference>
<dbReference type="GO" id="GO:0004252">
    <property type="term" value="F:serine-type endopeptidase activity"/>
    <property type="evidence" value="ECO:0007669"/>
    <property type="project" value="InterPro"/>
</dbReference>
<organism evidence="2 3">
    <name type="scientific">Romanomermis culicivorax</name>
    <name type="common">Nematode worm</name>
    <dbReference type="NCBI Taxonomy" id="13658"/>
    <lineage>
        <taxon>Eukaryota</taxon>
        <taxon>Metazoa</taxon>
        <taxon>Ecdysozoa</taxon>
        <taxon>Nematoda</taxon>
        <taxon>Enoplea</taxon>
        <taxon>Dorylaimia</taxon>
        <taxon>Mermithida</taxon>
        <taxon>Mermithoidea</taxon>
        <taxon>Mermithidae</taxon>
        <taxon>Romanomermis</taxon>
    </lineage>
</organism>
<dbReference type="Gene3D" id="2.40.10.10">
    <property type="entry name" value="Trypsin-like serine proteases"/>
    <property type="match status" value="1"/>
</dbReference>
<dbReference type="AlphaFoldDB" id="A0A915KKY1"/>
<dbReference type="InterPro" id="IPR009003">
    <property type="entry name" value="Peptidase_S1_PA"/>
</dbReference>
<evidence type="ECO:0000313" key="2">
    <source>
        <dbReference type="Proteomes" id="UP000887565"/>
    </source>
</evidence>
<evidence type="ECO:0000259" key="1">
    <source>
        <dbReference type="Pfam" id="PF00089"/>
    </source>
</evidence>
<dbReference type="InterPro" id="IPR001254">
    <property type="entry name" value="Trypsin_dom"/>
</dbReference>
<name>A0A915KKY1_ROMCU</name>
<dbReference type="Pfam" id="PF00089">
    <property type="entry name" value="Trypsin"/>
    <property type="match status" value="1"/>
</dbReference>
<reference evidence="3" key="1">
    <citation type="submission" date="2022-11" db="UniProtKB">
        <authorList>
            <consortium name="WormBaseParasite"/>
        </authorList>
    </citation>
    <scope>IDENTIFICATION</scope>
</reference>
<dbReference type="Proteomes" id="UP000887565">
    <property type="component" value="Unplaced"/>
</dbReference>
<dbReference type="InterPro" id="IPR033116">
    <property type="entry name" value="TRYPSIN_SER"/>
</dbReference>
<protein>
    <submittedName>
        <fullName evidence="3">Peptidase S1 domain-containing protein</fullName>
    </submittedName>
</protein>
<accession>A0A915KKY1</accession>
<dbReference type="InterPro" id="IPR043504">
    <property type="entry name" value="Peptidase_S1_PA_chymotrypsin"/>
</dbReference>
<evidence type="ECO:0000313" key="3">
    <source>
        <dbReference type="WBParaSite" id="nRc.2.0.1.t39491-RA"/>
    </source>
</evidence>
<keyword evidence="2" id="KW-1185">Reference proteome</keyword>
<sequence>GCSTAENSTDAITLHINYPECKQRNFCFFWGGALGYGEFDECSHVPDTILFHHMTVYALCTMQPVFGKCIGYLNILSALFFQVNMLLHIQVARTLPWTNVIKQQDTNVILPGRSRIVNGQAAHISQAPWQGDSGGPFACAHNGHFYLHGISSSVRTEDCMDPAFTNVPSVKPWIIQTINSMKHQNNGFGRK</sequence>
<dbReference type="PROSITE" id="PS00135">
    <property type="entry name" value="TRYPSIN_SER"/>
    <property type="match status" value="1"/>
</dbReference>